<dbReference type="Proteomes" id="UP001139646">
    <property type="component" value="Unassembled WGS sequence"/>
</dbReference>
<evidence type="ECO:0000313" key="3">
    <source>
        <dbReference type="Proteomes" id="UP001139646"/>
    </source>
</evidence>
<accession>A0ABS9X169</accession>
<comment type="caution">
    <text evidence="2">The sequence shown here is derived from an EMBL/GenBank/DDBJ whole genome shotgun (WGS) entry which is preliminary data.</text>
</comment>
<feature type="signal peptide" evidence="1">
    <location>
        <begin position="1"/>
        <end position="20"/>
    </location>
</feature>
<reference evidence="2" key="1">
    <citation type="submission" date="2022-01" db="EMBL/GenBank/DDBJ databases">
        <title>Colwellia maritima, isolated from seawater.</title>
        <authorList>
            <person name="Kristyanto S."/>
            <person name="Jung J."/>
            <person name="Jeon C.O."/>
        </authorList>
    </citation>
    <scope>NUCLEOTIDE SEQUENCE</scope>
    <source>
        <strain evidence="2">MSW7</strain>
    </source>
</reference>
<evidence type="ECO:0000313" key="2">
    <source>
        <dbReference type="EMBL" id="MCI2283936.1"/>
    </source>
</evidence>
<organism evidence="2 3">
    <name type="scientific">Colwellia maritima</name>
    <dbReference type="NCBI Taxonomy" id="2912588"/>
    <lineage>
        <taxon>Bacteria</taxon>
        <taxon>Pseudomonadati</taxon>
        <taxon>Pseudomonadota</taxon>
        <taxon>Gammaproteobacteria</taxon>
        <taxon>Alteromonadales</taxon>
        <taxon>Colwelliaceae</taxon>
        <taxon>Colwellia</taxon>
    </lineage>
</organism>
<evidence type="ECO:0008006" key="4">
    <source>
        <dbReference type="Google" id="ProtNLM"/>
    </source>
</evidence>
<protein>
    <recommendedName>
        <fullName evidence="4">DUF5801 domain-containing protein</fullName>
    </recommendedName>
</protein>
<name>A0ABS9X169_9GAMM</name>
<proteinExistence type="predicted"/>
<keyword evidence="1" id="KW-0732">Signal</keyword>
<keyword evidence="3" id="KW-1185">Reference proteome</keyword>
<evidence type="ECO:0000256" key="1">
    <source>
        <dbReference type="SAM" id="SignalP"/>
    </source>
</evidence>
<gene>
    <name evidence="2" type="ORF">L3081_11660</name>
</gene>
<feature type="chain" id="PRO_5046190957" description="DUF5801 domain-containing protein" evidence="1">
    <location>
        <begin position="21"/>
        <end position="427"/>
    </location>
</feature>
<dbReference type="RefSeq" id="WP_242286287.1">
    <property type="nucleotide sequence ID" value="NZ_JAKKSL010000002.1"/>
</dbReference>
<dbReference type="PROSITE" id="PS51257">
    <property type="entry name" value="PROKAR_LIPOPROTEIN"/>
    <property type="match status" value="1"/>
</dbReference>
<dbReference type="EMBL" id="JAKKSL010000002">
    <property type="protein sequence ID" value="MCI2283936.1"/>
    <property type="molecule type" value="Genomic_DNA"/>
</dbReference>
<sequence length="427" mass="45932">MKTFKSSKMLLASSVILALSGCGSDDYTPEAKANKAAPTHGGDISIAFHEKEAIKFVNLLGTLSGASSGEGVATDTDGNYLSVTDVTFQTSGSRADEIAALGAELNGNQIAIRPSAIAPYLDNDQSHTIVVNYNISDGQNKTPRAATFTFTGEDTAPVATGDLVGNFTKDLGTGLLNLFTNVFDEDLEPLAVDENSIIADGANPFDLGLTIVDNLLNIDIASVSEQIPDGNKVTFNYTYKIKDHNHEIERNMVINILGVKDVPGAPLIPDYFLSSEINETDTVQIYDLAQDVVDREGDNVIVHDITLDGSTDLPYGVEIENNTLSLDPHAYFNQVNHGEFKELLFSFKVSDDQGNTSDGERTLTVKLNGEQTNMIAASGFKAGFEDEAQVGPLDQNANSGGFVWGWVVGLVLKKLFKPNQQERVITV</sequence>